<evidence type="ECO:0000256" key="1">
    <source>
        <dbReference type="SAM" id="MobiDB-lite"/>
    </source>
</evidence>
<feature type="compositionally biased region" description="Polar residues" evidence="1">
    <location>
        <begin position="130"/>
        <end position="159"/>
    </location>
</feature>
<proteinExistence type="predicted"/>
<accession>A0A0B7MVC5</accession>
<feature type="region of interest" description="Disordered" evidence="1">
    <location>
        <begin position="104"/>
        <end position="159"/>
    </location>
</feature>
<evidence type="ECO:0000313" key="3">
    <source>
        <dbReference type="Proteomes" id="UP000054107"/>
    </source>
</evidence>
<sequence>MHITQGYPSCLKELNSLDVTRQVKWSLRRLRDGDTASTLQLRPPLSRYHINFIIDVIQINTENELAQDGEMLPAYGRSMMDIVLDIGPEMQQAPGNRSNYISLRMQTSPHPLPPAYEHQELSPAHPPPEYTNSNEANTPSLNSRSNSGDQNITNANIYT</sequence>
<reference evidence="2 3" key="1">
    <citation type="submission" date="2014-09" db="EMBL/GenBank/DDBJ databases">
        <authorList>
            <person name="Ellenberger Sabrina"/>
        </authorList>
    </citation>
    <scope>NUCLEOTIDE SEQUENCE [LARGE SCALE GENOMIC DNA]</scope>
    <source>
        <strain evidence="2 3">CBS 412.66</strain>
    </source>
</reference>
<organism evidence="2 3">
    <name type="scientific">Parasitella parasitica</name>
    <dbReference type="NCBI Taxonomy" id="35722"/>
    <lineage>
        <taxon>Eukaryota</taxon>
        <taxon>Fungi</taxon>
        <taxon>Fungi incertae sedis</taxon>
        <taxon>Mucoromycota</taxon>
        <taxon>Mucoromycotina</taxon>
        <taxon>Mucoromycetes</taxon>
        <taxon>Mucorales</taxon>
        <taxon>Mucorineae</taxon>
        <taxon>Mucoraceae</taxon>
        <taxon>Parasitella</taxon>
    </lineage>
</organism>
<dbReference type="Proteomes" id="UP000054107">
    <property type="component" value="Unassembled WGS sequence"/>
</dbReference>
<gene>
    <name evidence="2" type="primary">PARPA_00551.1 scaffold 917</name>
</gene>
<protein>
    <submittedName>
        <fullName evidence="2">Uncharacterized protein</fullName>
    </submittedName>
</protein>
<evidence type="ECO:0000313" key="2">
    <source>
        <dbReference type="EMBL" id="CEP07270.1"/>
    </source>
</evidence>
<dbReference type="AlphaFoldDB" id="A0A0B7MVC5"/>
<dbReference type="EMBL" id="LN719154">
    <property type="protein sequence ID" value="CEP07270.1"/>
    <property type="molecule type" value="Genomic_DNA"/>
</dbReference>
<dbReference type="OrthoDB" id="2431604at2759"/>
<keyword evidence="3" id="KW-1185">Reference proteome</keyword>
<name>A0A0B7MVC5_9FUNG</name>